<protein>
    <submittedName>
        <fullName evidence="1">Uncharacterized protein</fullName>
    </submittedName>
</protein>
<gene>
    <name evidence="1" type="ORF">ASPWEDRAFT_482593</name>
</gene>
<dbReference type="Proteomes" id="UP000184383">
    <property type="component" value="Unassembled WGS sequence"/>
</dbReference>
<organism evidence="1 2">
    <name type="scientific">Aspergillus wentii DTO 134E9</name>
    <dbReference type="NCBI Taxonomy" id="1073089"/>
    <lineage>
        <taxon>Eukaryota</taxon>
        <taxon>Fungi</taxon>
        <taxon>Dikarya</taxon>
        <taxon>Ascomycota</taxon>
        <taxon>Pezizomycotina</taxon>
        <taxon>Eurotiomycetes</taxon>
        <taxon>Eurotiomycetidae</taxon>
        <taxon>Eurotiales</taxon>
        <taxon>Aspergillaceae</taxon>
        <taxon>Aspergillus</taxon>
        <taxon>Aspergillus subgen. Cremei</taxon>
    </lineage>
</organism>
<dbReference type="EMBL" id="KV878212">
    <property type="protein sequence ID" value="OJJ34898.1"/>
    <property type="molecule type" value="Genomic_DNA"/>
</dbReference>
<dbReference type="GeneID" id="63752931"/>
<evidence type="ECO:0000313" key="2">
    <source>
        <dbReference type="Proteomes" id="UP000184383"/>
    </source>
</evidence>
<accession>A0A1L9RJ67</accession>
<reference evidence="2" key="1">
    <citation type="journal article" date="2017" name="Genome Biol.">
        <title>Comparative genomics reveals high biological diversity and specific adaptations in the industrially and medically important fungal genus Aspergillus.</title>
        <authorList>
            <person name="de Vries R.P."/>
            <person name="Riley R."/>
            <person name="Wiebenga A."/>
            <person name="Aguilar-Osorio G."/>
            <person name="Amillis S."/>
            <person name="Uchima C.A."/>
            <person name="Anderluh G."/>
            <person name="Asadollahi M."/>
            <person name="Askin M."/>
            <person name="Barry K."/>
            <person name="Battaglia E."/>
            <person name="Bayram O."/>
            <person name="Benocci T."/>
            <person name="Braus-Stromeyer S.A."/>
            <person name="Caldana C."/>
            <person name="Canovas D."/>
            <person name="Cerqueira G.C."/>
            <person name="Chen F."/>
            <person name="Chen W."/>
            <person name="Choi C."/>
            <person name="Clum A."/>
            <person name="Dos Santos R.A."/>
            <person name="Damasio A.R."/>
            <person name="Diallinas G."/>
            <person name="Emri T."/>
            <person name="Fekete E."/>
            <person name="Flipphi M."/>
            <person name="Freyberg S."/>
            <person name="Gallo A."/>
            <person name="Gournas C."/>
            <person name="Habgood R."/>
            <person name="Hainaut M."/>
            <person name="Harispe M.L."/>
            <person name="Henrissat B."/>
            <person name="Hilden K.S."/>
            <person name="Hope R."/>
            <person name="Hossain A."/>
            <person name="Karabika E."/>
            <person name="Karaffa L."/>
            <person name="Karanyi Z."/>
            <person name="Krasevec N."/>
            <person name="Kuo A."/>
            <person name="Kusch H."/>
            <person name="LaButti K."/>
            <person name="Lagendijk E.L."/>
            <person name="Lapidus A."/>
            <person name="Levasseur A."/>
            <person name="Lindquist E."/>
            <person name="Lipzen A."/>
            <person name="Logrieco A.F."/>
            <person name="MacCabe A."/>
            <person name="Maekelae M.R."/>
            <person name="Malavazi I."/>
            <person name="Melin P."/>
            <person name="Meyer V."/>
            <person name="Mielnichuk N."/>
            <person name="Miskei M."/>
            <person name="Molnar A.P."/>
            <person name="Mule G."/>
            <person name="Ngan C.Y."/>
            <person name="Orejas M."/>
            <person name="Orosz E."/>
            <person name="Ouedraogo J.P."/>
            <person name="Overkamp K.M."/>
            <person name="Park H.-S."/>
            <person name="Perrone G."/>
            <person name="Piumi F."/>
            <person name="Punt P.J."/>
            <person name="Ram A.F."/>
            <person name="Ramon A."/>
            <person name="Rauscher S."/>
            <person name="Record E."/>
            <person name="Riano-Pachon D.M."/>
            <person name="Robert V."/>
            <person name="Roehrig J."/>
            <person name="Ruller R."/>
            <person name="Salamov A."/>
            <person name="Salih N.S."/>
            <person name="Samson R.A."/>
            <person name="Sandor E."/>
            <person name="Sanguinetti M."/>
            <person name="Schuetze T."/>
            <person name="Sepcic K."/>
            <person name="Shelest E."/>
            <person name="Sherlock G."/>
            <person name="Sophianopoulou V."/>
            <person name="Squina F.M."/>
            <person name="Sun H."/>
            <person name="Susca A."/>
            <person name="Todd R.B."/>
            <person name="Tsang A."/>
            <person name="Unkles S.E."/>
            <person name="van de Wiele N."/>
            <person name="van Rossen-Uffink D."/>
            <person name="Oliveira J.V."/>
            <person name="Vesth T.C."/>
            <person name="Visser J."/>
            <person name="Yu J.-H."/>
            <person name="Zhou M."/>
            <person name="Andersen M.R."/>
            <person name="Archer D.B."/>
            <person name="Baker S.E."/>
            <person name="Benoit I."/>
            <person name="Brakhage A.A."/>
            <person name="Braus G.H."/>
            <person name="Fischer R."/>
            <person name="Frisvad J.C."/>
            <person name="Goldman G.H."/>
            <person name="Houbraken J."/>
            <person name="Oakley B."/>
            <person name="Pocsi I."/>
            <person name="Scazzocchio C."/>
            <person name="Seiboth B."/>
            <person name="vanKuyk P.A."/>
            <person name="Wortman J."/>
            <person name="Dyer P.S."/>
            <person name="Grigoriev I.V."/>
        </authorList>
    </citation>
    <scope>NUCLEOTIDE SEQUENCE [LARGE SCALE GENOMIC DNA]</scope>
    <source>
        <strain evidence="2">DTO 134E9</strain>
    </source>
</reference>
<keyword evidence="2" id="KW-1185">Reference proteome</keyword>
<name>A0A1L9RJ67_ASPWE</name>
<dbReference type="VEuPathDB" id="FungiDB:ASPWEDRAFT_482593"/>
<proteinExistence type="predicted"/>
<evidence type="ECO:0000313" key="1">
    <source>
        <dbReference type="EMBL" id="OJJ34898.1"/>
    </source>
</evidence>
<dbReference type="AlphaFoldDB" id="A0A1L9RJ67"/>
<dbReference type="RefSeq" id="XP_040688574.1">
    <property type="nucleotide sequence ID" value="XM_040837083.1"/>
</dbReference>
<sequence length="72" mass="8559">MSWYVSSLALLNRCVGADEKYEYIDKNLLPRHSTFLFDRQLLIAEDWTLASKFEYSTDVGNVLWAKNRYTYQ</sequence>